<sequence length="155" mass="17308">MYKIILFILLLVNTSLCRVILSSDCNGKSSTVGFQGTFKCNGQLHTPYRITLVTRSEAGVEDETIGKNIQPTSLGQYDFKTTFIAPSNFYLTITVEHRCNILQHRSGIPYVFSIPIPNNYIYCNGNSGSSYNFGTKELNGGYYRPRASHMGPFGK</sequence>
<proteinExistence type="predicted"/>
<name>A0A0N4ZHC1_PARTI</name>
<protein>
    <submittedName>
        <fullName evidence="3">Transthyretin-like family-containing protein</fullName>
    </submittedName>
</protein>
<keyword evidence="1" id="KW-0732">Signal</keyword>
<feature type="signal peptide" evidence="1">
    <location>
        <begin position="1"/>
        <end position="17"/>
    </location>
</feature>
<dbReference type="AlphaFoldDB" id="A0A0N4ZHC1"/>
<feature type="chain" id="PRO_5005891707" evidence="1">
    <location>
        <begin position="18"/>
        <end position="155"/>
    </location>
</feature>
<dbReference type="Proteomes" id="UP000038045">
    <property type="component" value="Unplaced"/>
</dbReference>
<reference evidence="3" key="1">
    <citation type="submission" date="2017-02" db="UniProtKB">
        <authorList>
            <consortium name="WormBaseParasite"/>
        </authorList>
    </citation>
    <scope>IDENTIFICATION</scope>
</reference>
<accession>A0A0N4ZHC1</accession>
<evidence type="ECO:0000256" key="1">
    <source>
        <dbReference type="SAM" id="SignalP"/>
    </source>
</evidence>
<keyword evidence="2" id="KW-1185">Reference proteome</keyword>
<evidence type="ECO:0000313" key="3">
    <source>
        <dbReference type="WBParaSite" id="PTRK_0000730600.1"/>
    </source>
</evidence>
<organism evidence="2 3">
    <name type="scientific">Parastrongyloides trichosuri</name>
    <name type="common">Possum-specific nematode worm</name>
    <dbReference type="NCBI Taxonomy" id="131310"/>
    <lineage>
        <taxon>Eukaryota</taxon>
        <taxon>Metazoa</taxon>
        <taxon>Ecdysozoa</taxon>
        <taxon>Nematoda</taxon>
        <taxon>Chromadorea</taxon>
        <taxon>Rhabditida</taxon>
        <taxon>Tylenchina</taxon>
        <taxon>Panagrolaimomorpha</taxon>
        <taxon>Strongyloidoidea</taxon>
        <taxon>Strongyloididae</taxon>
        <taxon>Parastrongyloides</taxon>
    </lineage>
</organism>
<dbReference type="WBParaSite" id="PTRK_0000730600.1">
    <property type="protein sequence ID" value="PTRK_0000730600.1"/>
    <property type="gene ID" value="PTRK_0000730600"/>
</dbReference>
<evidence type="ECO:0000313" key="2">
    <source>
        <dbReference type="Proteomes" id="UP000038045"/>
    </source>
</evidence>